<sequence>MNKPAIALGVVPLGGDGLYCADAEIVVIAGVAMAAQALTLIVVTAGNSLD</sequence>
<proteinExistence type="predicted"/>
<evidence type="ECO:0000313" key="3">
    <source>
        <dbReference type="Proteomes" id="UP001387215"/>
    </source>
</evidence>
<evidence type="ECO:0000313" key="2">
    <source>
        <dbReference type="EMBL" id="MEI2455006.1"/>
    </source>
</evidence>
<accession>A0ABU8D1Z1</accession>
<organism evidence="2 3">
    <name type="scientific">Lysobacter firmicutimachus</name>
    <dbReference type="NCBI Taxonomy" id="1792846"/>
    <lineage>
        <taxon>Bacteria</taxon>
        <taxon>Pseudomonadati</taxon>
        <taxon>Pseudomonadota</taxon>
        <taxon>Gammaproteobacteria</taxon>
        <taxon>Lysobacterales</taxon>
        <taxon>Lysobacteraceae</taxon>
        <taxon>Lysobacter</taxon>
    </lineage>
</organism>
<gene>
    <name evidence="2" type="ORF">V2J18_09985</name>
</gene>
<name>A0ABU8D1Z1_9GAMM</name>
<comment type="caution">
    <text evidence="2">The sequence shown here is derived from an EMBL/GenBank/DDBJ whole genome shotgun (WGS) entry which is preliminary data.</text>
</comment>
<evidence type="ECO:0000256" key="1">
    <source>
        <dbReference type="SAM" id="Phobius"/>
    </source>
</evidence>
<keyword evidence="1" id="KW-0472">Membrane</keyword>
<dbReference type="EMBL" id="JBANDL010000002">
    <property type="protein sequence ID" value="MEI2455006.1"/>
    <property type="molecule type" value="Genomic_DNA"/>
</dbReference>
<feature type="transmembrane region" description="Helical" evidence="1">
    <location>
        <begin position="25"/>
        <end position="46"/>
    </location>
</feature>
<keyword evidence="3" id="KW-1185">Reference proteome</keyword>
<reference evidence="2 3" key="1">
    <citation type="submission" date="2024-02" db="EMBL/GenBank/DDBJ databases">
        <title>Lysobacter Genome Sequencing and Mining.</title>
        <authorList>
            <person name="Bierman J."/>
            <person name="Walker M.C."/>
        </authorList>
    </citation>
    <scope>NUCLEOTIDE SEQUENCE [LARGE SCALE GENOMIC DNA]</scope>
    <source>
        <strain evidence="2 3">PB6250</strain>
    </source>
</reference>
<dbReference type="RefSeq" id="WP_186442519.1">
    <property type="nucleotide sequence ID" value="NZ_JBANDL010000002.1"/>
</dbReference>
<keyword evidence="1" id="KW-1133">Transmembrane helix</keyword>
<protein>
    <submittedName>
        <fullName evidence="2">Uncharacterized protein</fullName>
    </submittedName>
</protein>
<dbReference type="Proteomes" id="UP001387215">
    <property type="component" value="Unassembled WGS sequence"/>
</dbReference>
<keyword evidence="1" id="KW-0812">Transmembrane</keyword>